<dbReference type="Proteomes" id="UP000293347">
    <property type="component" value="Unassembled WGS sequence"/>
</dbReference>
<dbReference type="EMBL" id="SJSL01000001">
    <property type="protein sequence ID" value="TCD03223.1"/>
    <property type="molecule type" value="Genomic_DNA"/>
</dbReference>
<name>A0A4R0NTH4_9SPHI</name>
<dbReference type="RefSeq" id="WP_131593625.1">
    <property type="nucleotide sequence ID" value="NZ_SJSL01000001.1"/>
</dbReference>
<feature type="domain" description="N-acetyltransferase" evidence="2">
    <location>
        <begin position="30"/>
        <end position="175"/>
    </location>
</feature>
<feature type="region of interest" description="Disordered" evidence="1">
    <location>
        <begin position="1"/>
        <end position="20"/>
    </location>
</feature>
<evidence type="ECO:0000259" key="2">
    <source>
        <dbReference type="PROSITE" id="PS51186"/>
    </source>
</evidence>
<accession>A0A4R0NTH4</accession>
<dbReference type="OrthoDB" id="9182386at2"/>
<feature type="compositionally biased region" description="Polar residues" evidence="1">
    <location>
        <begin position="7"/>
        <end position="16"/>
    </location>
</feature>
<dbReference type="Gene3D" id="3.40.630.30">
    <property type="match status" value="1"/>
</dbReference>
<reference evidence="3 4" key="1">
    <citation type="submission" date="2019-02" db="EMBL/GenBank/DDBJ databases">
        <title>Pedobacter sp. RP-1-14 sp. nov., isolated from Arctic soil.</title>
        <authorList>
            <person name="Dahal R.H."/>
        </authorList>
    </citation>
    <scope>NUCLEOTIDE SEQUENCE [LARGE SCALE GENOMIC DNA]</scope>
    <source>
        <strain evidence="3 4">RP-1-14</strain>
    </source>
</reference>
<dbReference type="GO" id="GO:0016747">
    <property type="term" value="F:acyltransferase activity, transferring groups other than amino-acyl groups"/>
    <property type="evidence" value="ECO:0007669"/>
    <property type="project" value="InterPro"/>
</dbReference>
<evidence type="ECO:0000256" key="1">
    <source>
        <dbReference type="SAM" id="MobiDB-lite"/>
    </source>
</evidence>
<protein>
    <submittedName>
        <fullName evidence="3">GNAT family N-acetyltransferase</fullName>
    </submittedName>
</protein>
<evidence type="ECO:0000313" key="4">
    <source>
        <dbReference type="Proteomes" id="UP000293347"/>
    </source>
</evidence>
<dbReference type="InterPro" id="IPR016181">
    <property type="entry name" value="Acyl_CoA_acyltransferase"/>
</dbReference>
<sequence>MKRKYKQTFSGLQRPSSPKDLSLEMKGLKIKYKPSQDDIDEIESWLVAEEQASHEGFYCNWSIILQSFEDKKAALLIVEEKAIGFITWFERDKVATIQIAEIKPEERKKGYGRYLAEHLFGKLLKKGFVVLDLHCQPARSEAVWKKLGFVRFTDTKGFESENSEEGRHLYRILIPSLKPTKALKLNETISLWDTEPYLAGDQARWKWHPKFQNGSRELKLPIIFPAKRDWQISWNKDGQVIKSEKIKYFRREGIDFSNYIIIEKLPLT</sequence>
<gene>
    <name evidence="3" type="ORF">EZ437_04415</name>
</gene>
<proteinExistence type="predicted"/>
<keyword evidence="3" id="KW-0808">Transferase</keyword>
<organism evidence="3 4">
    <name type="scientific">Pedobacter psychroterrae</name>
    <dbReference type="NCBI Taxonomy" id="2530453"/>
    <lineage>
        <taxon>Bacteria</taxon>
        <taxon>Pseudomonadati</taxon>
        <taxon>Bacteroidota</taxon>
        <taxon>Sphingobacteriia</taxon>
        <taxon>Sphingobacteriales</taxon>
        <taxon>Sphingobacteriaceae</taxon>
        <taxon>Pedobacter</taxon>
    </lineage>
</organism>
<keyword evidence="4" id="KW-1185">Reference proteome</keyword>
<dbReference type="Pfam" id="PF00583">
    <property type="entry name" value="Acetyltransf_1"/>
    <property type="match status" value="1"/>
</dbReference>
<evidence type="ECO:0000313" key="3">
    <source>
        <dbReference type="EMBL" id="TCD03223.1"/>
    </source>
</evidence>
<comment type="caution">
    <text evidence="3">The sequence shown here is derived from an EMBL/GenBank/DDBJ whole genome shotgun (WGS) entry which is preliminary data.</text>
</comment>
<dbReference type="AlphaFoldDB" id="A0A4R0NTH4"/>
<dbReference type="SUPFAM" id="SSF55729">
    <property type="entry name" value="Acyl-CoA N-acyltransferases (Nat)"/>
    <property type="match status" value="1"/>
</dbReference>
<dbReference type="InterPro" id="IPR000182">
    <property type="entry name" value="GNAT_dom"/>
</dbReference>
<dbReference type="PROSITE" id="PS51186">
    <property type="entry name" value="GNAT"/>
    <property type="match status" value="1"/>
</dbReference>